<reference evidence="3" key="1">
    <citation type="journal article" date="2016" name="Genome Announc.">
        <title>Complete genome sequence of Alkaliphilus metalliredigens strain QYMF, an alkaliphilic and metal-reducing bacterium isolated from borax-contaminated leachate ponds.</title>
        <authorList>
            <person name="Hwang C."/>
            <person name="Copeland A."/>
            <person name="Lucas S."/>
            <person name="Lapidus A."/>
            <person name="Barry K."/>
            <person name="Detter J.C."/>
            <person name="Glavina Del Rio T."/>
            <person name="Hammon N."/>
            <person name="Israni S."/>
            <person name="Dalin E."/>
            <person name="Tice H."/>
            <person name="Pitluck S."/>
            <person name="Chertkov O."/>
            <person name="Brettin T."/>
            <person name="Bruce D."/>
            <person name="Han C."/>
            <person name="Schmutz J."/>
            <person name="Larimer F."/>
            <person name="Land M.L."/>
            <person name="Hauser L."/>
            <person name="Kyrpides N."/>
            <person name="Mikhailova N."/>
            <person name="Ye Q."/>
            <person name="Zhou J."/>
            <person name="Richardson P."/>
            <person name="Fields M.W."/>
        </authorList>
    </citation>
    <scope>NUCLEOTIDE SEQUENCE [LARGE SCALE GENOMIC DNA]</scope>
    <source>
        <strain evidence="3">QYMF</strain>
    </source>
</reference>
<dbReference type="HOGENOM" id="CLU_141496_1_0_9"/>
<dbReference type="STRING" id="293826.Amet_4161"/>
<keyword evidence="1" id="KW-0812">Transmembrane</keyword>
<organism evidence="2 3">
    <name type="scientific">Alkaliphilus metalliredigens (strain QYMF)</name>
    <dbReference type="NCBI Taxonomy" id="293826"/>
    <lineage>
        <taxon>Bacteria</taxon>
        <taxon>Bacillati</taxon>
        <taxon>Bacillota</taxon>
        <taxon>Clostridia</taxon>
        <taxon>Peptostreptococcales</taxon>
        <taxon>Natronincolaceae</taxon>
        <taxon>Alkaliphilus</taxon>
    </lineage>
</organism>
<keyword evidence="3" id="KW-1185">Reference proteome</keyword>
<dbReference type="Proteomes" id="UP000001572">
    <property type="component" value="Chromosome"/>
</dbReference>
<feature type="transmembrane region" description="Helical" evidence="1">
    <location>
        <begin position="6"/>
        <end position="24"/>
    </location>
</feature>
<dbReference type="EMBL" id="CP000724">
    <property type="protein sequence ID" value="ABR50242.1"/>
    <property type="molecule type" value="Genomic_DNA"/>
</dbReference>
<dbReference type="KEGG" id="amt:Amet_4161"/>
<accession>A6TVM4</accession>
<name>A6TVM4_ALKMQ</name>
<evidence type="ECO:0000313" key="2">
    <source>
        <dbReference type="EMBL" id="ABR50242.1"/>
    </source>
</evidence>
<evidence type="ECO:0000256" key="1">
    <source>
        <dbReference type="SAM" id="Phobius"/>
    </source>
</evidence>
<evidence type="ECO:0000313" key="3">
    <source>
        <dbReference type="Proteomes" id="UP000001572"/>
    </source>
</evidence>
<keyword evidence="1" id="KW-0472">Membrane</keyword>
<protein>
    <submittedName>
        <fullName evidence="2">Uncharacterized protein</fullName>
    </submittedName>
</protein>
<sequence length="119" mass="11924">MKLDKSKLIVLLCAFVSVVVTWYINHEMGYGAIVANGLVGVLAAIFLPGPLAGATYTASFVGMSSTVVLPSLLAAGIGGLVVGAVIVLTTEIYAGIGGKGGTTAALSGLITRTIMNILG</sequence>
<feature type="transmembrane region" description="Helical" evidence="1">
    <location>
        <begin position="67"/>
        <end position="89"/>
    </location>
</feature>
<proteinExistence type="predicted"/>
<keyword evidence="1" id="KW-1133">Transmembrane helix</keyword>
<dbReference type="RefSeq" id="WP_012065190.1">
    <property type="nucleotide sequence ID" value="NC_009633.1"/>
</dbReference>
<dbReference type="AlphaFoldDB" id="A6TVM4"/>
<gene>
    <name evidence="2" type="ordered locus">Amet_4161</name>
</gene>
<dbReference type="OrthoDB" id="1957900at2"/>
<dbReference type="eggNOG" id="ENOG50303B4">
    <property type="taxonomic scope" value="Bacteria"/>
</dbReference>